<feature type="compositionally biased region" description="Pro residues" evidence="7">
    <location>
        <begin position="850"/>
        <end position="865"/>
    </location>
</feature>
<dbReference type="GO" id="GO:0008270">
    <property type="term" value="F:zinc ion binding"/>
    <property type="evidence" value="ECO:0007669"/>
    <property type="project" value="UniProtKB-KW"/>
</dbReference>
<evidence type="ECO:0000256" key="3">
    <source>
        <dbReference type="ARBA" id="ARBA00022801"/>
    </source>
</evidence>
<dbReference type="SUPFAM" id="SSF52540">
    <property type="entry name" value="P-loop containing nucleoside triphosphate hydrolases"/>
    <property type="match status" value="2"/>
</dbReference>
<sequence>MLATHLFPKRSASVLDGARDSPIALDDYDSDDLYSFPERPAKIPRRAPAVGSSSLILSSRPDNIDGRARGNTQSLQQQLHGPHATTGFSGLAGSGWRFSSGTNTNMNMNGGANTSYHNSHTSHGANNNTSQSSSHLPTAAATSYPPTAEEIDQLLNELNTEAQLESLQIRPLSSAAAAAPLRLQLPRPRPSPTQLQTPIASIRAALPMVSGGDFIDLTNDDDDDVIDLTATTATTTTTTRFLGPGGGLGYHVGADYSGSYERNGGNYGYAPPPQRPREMAQMAQMGRMHQGNQNQWPQAQPQTQQPPVITIYDGPEFSELISQGKVQEGAVVSKLGVGDEDMLSAMPKAKQPKKLRSELLPYQLQGLAWMLQKEHPQIPRINEVEQLWSRLPGGGFLNMATQSMQREPPKFASGFVLADDMGLGKTIQIISLICTDVGDEPELVPVPYVDTKECDAGTLIVAPVSVMSNWTSQIEQHVDSATPLSVFIYHGHTRNTVDLSAYDVVVTSYGTMSSEYDRLATVPRGLFSRHWRRIVLDEAHTIRNPKTKSALAACALTARSYCSLTGTPIINSLKDLYSLLRFMKYPVLAEFSTFSYTMMRSKRATPLLQQLVSTLCLRRTKDMKFVDLKLPKFTARVLPVELDPEEREKYNLLEKEAKGILIAYQTRKKKPNGAGAAGEADAADLYRCLLEILLRMRQCVNSTELVRERLEALKKLAGVEEVNTENGEQKKALQELLVLAVESGEECGICLEPLLGHDPRITRCKHCFGRECLEMALGVMVQCPVCRREMKEGEKSVVALPEEGVASPAELADSQKIKTAEDQDDEAPNREEEKPDIKDEQVPEPIKPENQPPAPTAPPTPPPPSSKIRTLLHLLLSTAASSPHRKTILFSQWPTFLTLLTPHLHSHSIPFTRIDGTLSPSSRDASITRFRTSPTCNVLLASLTVCSVGLNLTMASQVVLCDSWWAGAVEQQAVDRVYRIGQQEGVDVWRLVVGGSVEERVLEVQERKRGLVGEAFMGEGRRRGWEGVGGLLGA</sequence>
<organism evidence="11 12">
    <name type="scientific">Ascodesmis nigricans</name>
    <dbReference type="NCBI Taxonomy" id="341454"/>
    <lineage>
        <taxon>Eukaryota</taxon>
        <taxon>Fungi</taxon>
        <taxon>Dikarya</taxon>
        <taxon>Ascomycota</taxon>
        <taxon>Pezizomycotina</taxon>
        <taxon>Pezizomycetes</taxon>
        <taxon>Pezizales</taxon>
        <taxon>Ascodesmidaceae</taxon>
        <taxon>Ascodesmis</taxon>
    </lineage>
</organism>
<dbReference type="InterPro" id="IPR001650">
    <property type="entry name" value="Helicase_C-like"/>
</dbReference>
<dbReference type="SMART" id="SM00487">
    <property type="entry name" value="DEXDc"/>
    <property type="match status" value="1"/>
</dbReference>
<dbReference type="Gene3D" id="3.40.50.10810">
    <property type="entry name" value="Tandem AAA-ATPase domain"/>
    <property type="match status" value="1"/>
</dbReference>
<dbReference type="AlphaFoldDB" id="A0A4S2MHI0"/>
<proteinExistence type="inferred from homology"/>
<dbReference type="GO" id="GO:0016787">
    <property type="term" value="F:hydrolase activity"/>
    <property type="evidence" value="ECO:0007669"/>
    <property type="project" value="UniProtKB-KW"/>
</dbReference>
<dbReference type="Gene3D" id="3.30.40.10">
    <property type="entry name" value="Zinc/RING finger domain, C3HC4 (zinc finger)"/>
    <property type="match status" value="1"/>
</dbReference>
<evidence type="ECO:0000256" key="1">
    <source>
        <dbReference type="ARBA" id="ARBA00007025"/>
    </source>
</evidence>
<dbReference type="Pfam" id="PF00176">
    <property type="entry name" value="SNF2-rel_dom"/>
    <property type="match status" value="1"/>
</dbReference>
<feature type="domain" description="RING-type" evidence="8">
    <location>
        <begin position="747"/>
        <end position="787"/>
    </location>
</feature>
<feature type="compositionally biased region" description="Low complexity" evidence="7">
    <location>
        <begin position="102"/>
        <end position="115"/>
    </location>
</feature>
<dbReference type="SMART" id="SM00184">
    <property type="entry name" value="RING"/>
    <property type="match status" value="1"/>
</dbReference>
<keyword evidence="6" id="KW-0862">Zinc</keyword>
<dbReference type="PROSITE" id="PS50089">
    <property type="entry name" value="ZF_RING_2"/>
    <property type="match status" value="1"/>
</dbReference>
<feature type="domain" description="Helicase ATP-binding" evidence="9">
    <location>
        <begin position="406"/>
        <end position="586"/>
    </location>
</feature>
<dbReference type="InterPro" id="IPR001841">
    <property type="entry name" value="Znf_RING"/>
</dbReference>
<dbReference type="GO" id="GO:0004386">
    <property type="term" value="F:helicase activity"/>
    <property type="evidence" value="ECO:0007669"/>
    <property type="project" value="UniProtKB-KW"/>
</dbReference>
<gene>
    <name evidence="11" type="ORF">EX30DRAFT_399360</name>
</gene>
<dbReference type="SUPFAM" id="SSF57850">
    <property type="entry name" value="RING/U-box"/>
    <property type="match status" value="1"/>
</dbReference>
<dbReference type="InterPro" id="IPR038718">
    <property type="entry name" value="SNF2-like_sf"/>
</dbReference>
<keyword evidence="4" id="KW-0347">Helicase</keyword>
<feature type="compositionally biased region" description="Polar residues" evidence="7">
    <location>
        <begin position="116"/>
        <end position="136"/>
    </location>
</feature>
<feature type="compositionally biased region" description="Basic and acidic residues" evidence="7">
    <location>
        <begin position="813"/>
        <end position="841"/>
    </location>
</feature>
<keyword evidence="12" id="KW-1185">Reference proteome</keyword>
<evidence type="ECO:0000256" key="6">
    <source>
        <dbReference type="PROSITE-ProRule" id="PRU00175"/>
    </source>
</evidence>
<keyword evidence="5" id="KW-0067">ATP-binding</keyword>
<evidence type="ECO:0000256" key="5">
    <source>
        <dbReference type="ARBA" id="ARBA00022840"/>
    </source>
</evidence>
<evidence type="ECO:0000259" key="10">
    <source>
        <dbReference type="PROSITE" id="PS51194"/>
    </source>
</evidence>
<evidence type="ECO:0000313" key="11">
    <source>
        <dbReference type="EMBL" id="TGZ76320.1"/>
    </source>
</evidence>
<dbReference type="OrthoDB" id="448448at2759"/>
<evidence type="ECO:0000256" key="7">
    <source>
        <dbReference type="SAM" id="MobiDB-lite"/>
    </source>
</evidence>
<evidence type="ECO:0000259" key="9">
    <source>
        <dbReference type="PROSITE" id="PS51192"/>
    </source>
</evidence>
<dbReference type="Proteomes" id="UP000298138">
    <property type="component" value="Unassembled WGS sequence"/>
</dbReference>
<evidence type="ECO:0000313" key="12">
    <source>
        <dbReference type="Proteomes" id="UP000298138"/>
    </source>
</evidence>
<evidence type="ECO:0000259" key="8">
    <source>
        <dbReference type="PROSITE" id="PS50089"/>
    </source>
</evidence>
<dbReference type="CDD" id="cd18793">
    <property type="entry name" value="SF2_C_SNF"/>
    <property type="match status" value="1"/>
</dbReference>
<dbReference type="SMART" id="SM00490">
    <property type="entry name" value="HELICc"/>
    <property type="match status" value="1"/>
</dbReference>
<dbReference type="GO" id="GO:0005634">
    <property type="term" value="C:nucleus"/>
    <property type="evidence" value="ECO:0007669"/>
    <property type="project" value="TreeGrafter"/>
</dbReference>
<feature type="region of interest" description="Disordered" evidence="7">
    <location>
        <begin position="799"/>
        <end position="867"/>
    </location>
</feature>
<dbReference type="InterPro" id="IPR049730">
    <property type="entry name" value="SNF2/RAD54-like_C"/>
</dbReference>
<dbReference type="InterPro" id="IPR027417">
    <property type="entry name" value="P-loop_NTPase"/>
</dbReference>
<dbReference type="InterPro" id="IPR050628">
    <property type="entry name" value="SNF2_RAD54_helicase_TF"/>
</dbReference>
<keyword evidence="6" id="KW-0863">Zinc-finger</keyword>
<reference evidence="11 12" key="1">
    <citation type="submission" date="2019-04" db="EMBL/GenBank/DDBJ databases">
        <title>Comparative genomics and transcriptomics to analyze fruiting body development in filamentous ascomycetes.</title>
        <authorList>
            <consortium name="DOE Joint Genome Institute"/>
            <person name="Lutkenhaus R."/>
            <person name="Traeger S."/>
            <person name="Breuer J."/>
            <person name="Kuo A."/>
            <person name="Lipzen A."/>
            <person name="Pangilinan J."/>
            <person name="Dilworth D."/>
            <person name="Sandor L."/>
            <person name="Poggeler S."/>
            <person name="Barry K."/>
            <person name="Grigoriev I.V."/>
            <person name="Nowrousian M."/>
        </authorList>
    </citation>
    <scope>NUCLEOTIDE SEQUENCE [LARGE SCALE GENOMIC DNA]</scope>
    <source>
        <strain evidence="11 12">CBS 389.68</strain>
    </source>
</reference>
<dbReference type="PANTHER" id="PTHR45626">
    <property type="entry name" value="TRANSCRIPTION TERMINATION FACTOR 2-RELATED"/>
    <property type="match status" value="1"/>
</dbReference>
<dbReference type="CDD" id="cd18008">
    <property type="entry name" value="DEXDc_SHPRH-like"/>
    <property type="match status" value="1"/>
</dbReference>
<dbReference type="PROSITE" id="PS51194">
    <property type="entry name" value="HELICASE_CTER"/>
    <property type="match status" value="1"/>
</dbReference>
<dbReference type="InterPro" id="IPR013083">
    <property type="entry name" value="Znf_RING/FYVE/PHD"/>
</dbReference>
<keyword evidence="3" id="KW-0378">Hydrolase</keyword>
<dbReference type="Pfam" id="PF00271">
    <property type="entry name" value="Helicase_C"/>
    <property type="match status" value="1"/>
</dbReference>
<dbReference type="InParanoid" id="A0A4S2MHI0"/>
<dbReference type="GO" id="GO:0006281">
    <property type="term" value="P:DNA repair"/>
    <property type="evidence" value="ECO:0007669"/>
    <property type="project" value="TreeGrafter"/>
</dbReference>
<dbReference type="Pfam" id="PF13639">
    <property type="entry name" value="zf-RING_2"/>
    <property type="match status" value="1"/>
</dbReference>
<dbReference type="InterPro" id="IPR000330">
    <property type="entry name" value="SNF2_N"/>
</dbReference>
<protein>
    <submittedName>
        <fullName evidence="11">Uncharacterized protein</fullName>
    </submittedName>
</protein>
<dbReference type="GO" id="GO:0005524">
    <property type="term" value="F:ATP binding"/>
    <property type="evidence" value="ECO:0007669"/>
    <property type="project" value="UniProtKB-KW"/>
</dbReference>
<dbReference type="PANTHER" id="PTHR45626:SF11">
    <property type="entry name" value="FAMILY HELICASE, PUTATIVE (AFU_ORTHOLOGUE AFUA_5G06590)-RELATED"/>
    <property type="match status" value="1"/>
</dbReference>
<dbReference type="Gene3D" id="3.40.50.300">
    <property type="entry name" value="P-loop containing nucleotide triphosphate hydrolases"/>
    <property type="match status" value="1"/>
</dbReference>
<feature type="domain" description="Helicase C-terminal" evidence="10">
    <location>
        <begin position="870"/>
        <end position="1020"/>
    </location>
</feature>
<evidence type="ECO:0000256" key="4">
    <source>
        <dbReference type="ARBA" id="ARBA00022806"/>
    </source>
</evidence>
<dbReference type="GO" id="GO:0008094">
    <property type="term" value="F:ATP-dependent activity, acting on DNA"/>
    <property type="evidence" value="ECO:0007669"/>
    <property type="project" value="TreeGrafter"/>
</dbReference>
<dbReference type="InterPro" id="IPR014001">
    <property type="entry name" value="Helicase_ATP-bd"/>
</dbReference>
<comment type="similarity">
    <text evidence="1">Belongs to the SNF2/RAD54 helicase family.</text>
</comment>
<name>A0A4S2MHI0_9PEZI</name>
<accession>A0A4S2MHI0</accession>
<feature type="region of interest" description="Disordered" evidence="7">
    <location>
        <begin position="102"/>
        <end position="144"/>
    </location>
</feature>
<dbReference type="EMBL" id="ML220185">
    <property type="protein sequence ID" value="TGZ76320.1"/>
    <property type="molecule type" value="Genomic_DNA"/>
</dbReference>
<dbReference type="STRING" id="341454.A0A4S2MHI0"/>
<keyword evidence="6" id="KW-0479">Metal-binding</keyword>
<evidence type="ECO:0000256" key="2">
    <source>
        <dbReference type="ARBA" id="ARBA00022741"/>
    </source>
</evidence>
<dbReference type="PROSITE" id="PS51192">
    <property type="entry name" value="HELICASE_ATP_BIND_1"/>
    <property type="match status" value="1"/>
</dbReference>
<keyword evidence="2" id="KW-0547">Nucleotide-binding</keyword>